<dbReference type="InterPro" id="IPR002686">
    <property type="entry name" value="Transposase_17"/>
</dbReference>
<dbReference type="PANTHER" id="PTHR33360:SF2">
    <property type="entry name" value="TRANSPOSASE FOR INSERTION SEQUENCE ELEMENT IS200"/>
    <property type="match status" value="1"/>
</dbReference>
<dbReference type="Proteomes" id="UP000593605">
    <property type="component" value="Chromosome"/>
</dbReference>
<sequence>METSNSVGTFSQVYLHFIFAVKFRDGLLLKTFQDEVYRYIAGIVQNNGHKLISVGGMPDHIHILVGMKPNQSVADLVNKIKSNSSKFINEKRFLPVRFEWQRGYGVFSYSRSQLNQVVHYIQNQEAHHKKKSFRAEYVEFLEKFQVEFDERFLFNELV</sequence>
<gene>
    <name evidence="2" type="primary">tnpA</name>
    <name evidence="2" type="ORF">IMZ16_00460</name>
</gene>
<protein>
    <submittedName>
        <fullName evidence="2">IS200/IS605 family transposase</fullName>
    </submittedName>
</protein>
<evidence type="ECO:0000313" key="2">
    <source>
        <dbReference type="EMBL" id="QOR73956.1"/>
    </source>
</evidence>
<feature type="domain" description="Transposase IS200-like" evidence="1">
    <location>
        <begin position="10"/>
        <end position="124"/>
    </location>
</feature>
<dbReference type="SMART" id="SM01321">
    <property type="entry name" value="Y1_Tnp"/>
    <property type="match status" value="1"/>
</dbReference>
<dbReference type="PANTHER" id="PTHR33360">
    <property type="entry name" value="TRANSPOSASE FOR INSERTION SEQUENCE ELEMENT IS200"/>
    <property type="match status" value="1"/>
</dbReference>
<reference evidence="2 3" key="1">
    <citation type="submission" date="2020-10" db="EMBL/GenBank/DDBJ databases">
        <title>Complete genome of Cruoricapor ignavus strain M1214 isolated from the blood culture of a febrile patient.</title>
        <authorList>
            <person name="Guglielmino C.J.D."/>
        </authorList>
    </citation>
    <scope>NUCLEOTIDE SEQUENCE [LARGE SCALE GENOMIC DNA]</scope>
    <source>
        <strain evidence="2 3">M1214</strain>
    </source>
</reference>
<organism evidence="2 3">
    <name type="scientific">Cruoricaptor ignavus</name>
    <dbReference type="NCBI Taxonomy" id="1118202"/>
    <lineage>
        <taxon>Bacteria</taxon>
        <taxon>Pseudomonadati</taxon>
        <taxon>Bacteroidota</taxon>
        <taxon>Flavobacteriia</taxon>
        <taxon>Flavobacteriales</taxon>
        <taxon>Weeksellaceae</taxon>
        <taxon>Cruoricaptor</taxon>
    </lineage>
</organism>
<dbReference type="InterPro" id="IPR036515">
    <property type="entry name" value="Transposase_17_sf"/>
</dbReference>
<dbReference type="NCBIfam" id="NF033573">
    <property type="entry name" value="transpos_IS200"/>
    <property type="match status" value="1"/>
</dbReference>
<dbReference type="Pfam" id="PF01797">
    <property type="entry name" value="Y1_Tnp"/>
    <property type="match status" value="1"/>
</dbReference>
<dbReference type="AlphaFoldDB" id="A0A7M1T266"/>
<accession>A0A7M1T266</accession>
<dbReference type="EMBL" id="CP063145">
    <property type="protein sequence ID" value="QOR73956.1"/>
    <property type="molecule type" value="Genomic_DNA"/>
</dbReference>
<dbReference type="SUPFAM" id="SSF143422">
    <property type="entry name" value="Transposase IS200-like"/>
    <property type="match status" value="1"/>
</dbReference>
<dbReference type="GO" id="GO:0006313">
    <property type="term" value="P:DNA transposition"/>
    <property type="evidence" value="ECO:0007669"/>
    <property type="project" value="InterPro"/>
</dbReference>
<dbReference type="Gene3D" id="3.30.70.1290">
    <property type="entry name" value="Transposase IS200-like"/>
    <property type="match status" value="1"/>
</dbReference>
<proteinExistence type="predicted"/>
<dbReference type="GO" id="GO:0004803">
    <property type="term" value="F:transposase activity"/>
    <property type="evidence" value="ECO:0007669"/>
    <property type="project" value="InterPro"/>
</dbReference>
<evidence type="ECO:0000313" key="3">
    <source>
        <dbReference type="Proteomes" id="UP000593605"/>
    </source>
</evidence>
<dbReference type="RefSeq" id="WP_193440042.1">
    <property type="nucleotide sequence ID" value="NZ_CP063145.1"/>
</dbReference>
<evidence type="ECO:0000259" key="1">
    <source>
        <dbReference type="SMART" id="SM01321"/>
    </source>
</evidence>
<name>A0A7M1T266_9FLAO</name>
<dbReference type="KEGG" id="civ:IMZ16_00460"/>
<dbReference type="GO" id="GO:0003677">
    <property type="term" value="F:DNA binding"/>
    <property type="evidence" value="ECO:0007669"/>
    <property type="project" value="InterPro"/>
</dbReference>